<reference evidence="11" key="1">
    <citation type="submission" date="2021-03" db="EMBL/GenBank/DDBJ databases">
        <authorList>
            <person name="Bekaert M."/>
        </authorList>
    </citation>
    <scope>NUCLEOTIDE SEQUENCE</scope>
</reference>
<evidence type="ECO:0000256" key="3">
    <source>
        <dbReference type="ARBA" id="ARBA00022448"/>
    </source>
</evidence>
<accession>A0A8S3UTM5</accession>
<evidence type="ECO:0000256" key="6">
    <source>
        <dbReference type="ARBA" id="ARBA00023136"/>
    </source>
</evidence>
<dbReference type="Proteomes" id="UP000683360">
    <property type="component" value="Unassembled WGS sequence"/>
</dbReference>
<keyword evidence="5 9" id="KW-1133">Transmembrane helix</keyword>
<keyword evidence="6 9" id="KW-0472">Membrane</keyword>
<keyword evidence="12" id="KW-1185">Reference proteome</keyword>
<comment type="subcellular location">
    <subcellularLocation>
        <location evidence="1">Membrane</location>
        <topology evidence="1">Multi-pass membrane protein</topology>
    </subcellularLocation>
</comment>
<feature type="transmembrane region" description="Helical" evidence="9">
    <location>
        <begin position="216"/>
        <end position="241"/>
    </location>
</feature>
<dbReference type="InterPro" id="IPR024041">
    <property type="entry name" value="NH4_transpt_AmtB-like_dom"/>
</dbReference>
<evidence type="ECO:0000256" key="4">
    <source>
        <dbReference type="ARBA" id="ARBA00022692"/>
    </source>
</evidence>
<gene>
    <name evidence="11" type="ORF">MEDL_57802</name>
</gene>
<dbReference type="AlphaFoldDB" id="A0A8S3UTM5"/>
<dbReference type="GO" id="GO:0005886">
    <property type="term" value="C:plasma membrane"/>
    <property type="evidence" value="ECO:0007669"/>
    <property type="project" value="TreeGrafter"/>
</dbReference>
<feature type="region of interest" description="Disordered" evidence="8">
    <location>
        <begin position="393"/>
        <end position="415"/>
    </location>
</feature>
<keyword evidence="7" id="KW-0924">Ammonia transport</keyword>
<evidence type="ECO:0000256" key="5">
    <source>
        <dbReference type="ARBA" id="ARBA00022989"/>
    </source>
</evidence>
<feature type="transmembrane region" description="Helical" evidence="9">
    <location>
        <begin position="170"/>
        <end position="196"/>
    </location>
</feature>
<keyword evidence="4 9" id="KW-0812">Transmembrane</keyword>
<feature type="domain" description="Ammonium transporter AmtB-like" evidence="10">
    <location>
        <begin position="3"/>
        <end position="341"/>
    </location>
</feature>
<evidence type="ECO:0000256" key="7">
    <source>
        <dbReference type="ARBA" id="ARBA00023177"/>
    </source>
</evidence>
<feature type="transmembrane region" description="Helical" evidence="9">
    <location>
        <begin position="95"/>
        <end position="116"/>
    </location>
</feature>
<evidence type="ECO:0000256" key="2">
    <source>
        <dbReference type="ARBA" id="ARBA00005887"/>
    </source>
</evidence>
<sequence>MSGNKFIGHRRKWFGSEMVSTDYIPWALHACYTMFVVNIACGGIIERGRPITYFVLSLFLAFFIHPVVVHWAWDEEGWLQTVHLRDKADVVFKDIGGSCVIHVAGGISGFVGALLCRPRQERTRKVSAFKILHSHSAPMTGFGGIVIYCGLITLQLTRVIATNSQANSDLLAIVIINNFLASLGSSFVVLLLAWALNNLNQSSVSVAAGCDSYYPYISFVVGLIGGLVYMFYSFVVYLCMVDDPAETFAVHFGPGFWGVLAAAIFSRTYGAAYQTKVNGTYEETPYLIFAWNLIGAIVIMAWCFVLVLIILLIVLLSGKLRVKKDIECEGVDADAFQEFAYPIEAWKRAPFEEKFQMQDDGSVISEKPSMLQTDHKRDCCRYCPEHDDRYRPVPPYCPEHDDRPRSQPPRSSNDRIVANESKFLKVTPFTLLTKEPQTMQNKLSLTVIVCHFICILCDQNKEQTNREKRFSKFVVGASDNGEDPGVSAEKRLSSFMRIGKSNPEEKRLSSFVRIGKLHPENKRLSSFVRIGKSQLEDELPSSWPYDEKRMSSFVRIGKSMTPNEDISKRLSSFVRIGKNYPEENKRYSSFVRIGKDLTDSLAKRSRTSSFVRIGKSYGELDNGLLPDYELVEKRPHSSFVRIGKANTDPQKRYSSFVRIGKQSDKMGPEYVKIDNADVAAPNDETEESYKLIKDVGSLQGPEEDQSIKRRKRSAELDQPLKRGFIRIGKIPSSSFMRIGRNRLINSLVLRKYIREGRRGHSSFIRIGKRADLPVERNMHEDGLMFLLQKQDV</sequence>
<name>A0A8S3UTM5_MYTED</name>
<dbReference type="Gene3D" id="1.10.3430.10">
    <property type="entry name" value="Ammonium transporter AmtB like domains"/>
    <property type="match status" value="1"/>
</dbReference>
<comment type="similarity">
    <text evidence="2">Belongs to the ammonia transporter channel (TC 1.A.11.2) family.</text>
</comment>
<dbReference type="GO" id="GO:0008519">
    <property type="term" value="F:ammonium channel activity"/>
    <property type="evidence" value="ECO:0007669"/>
    <property type="project" value="InterPro"/>
</dbReference>
<evidence type="ECO:0000313" key="12">
    <source>
        <dbReference type="Proteomes" id="UP000683360"/>
    </source>
</evidence>
<feature type="transmembrane region" description="Helical" evidence="9">
    <location>
        <begin position="23"/>
        <end position="45"/>
    </location>
</feature>
<feature type="transmembrane region" description="Helical" evidence="9">
    <location>
        <begin position="52"/>
        <end position="73"/>
    </location>
</feature>
<organism evidence="11 12">
    <name type="scientific">Mytilus edulis</name>
    <name type="common">Blue mussel</name>
    <dbReference type="NCBI Taxonomy" id="6550"/>
    <lineage>
        <taxon>Eukaryota</taxon>
        <taxon>Metazoa</taxon>
        <taxon>Spiralia</taxon>
        <taxon>Lophotrochozoa</taxon>
        <taxon>Mollusca</taxon>
        <taxon>Bivalvia</taxon>
        <taxon>Autobranchia</taxon>
        <taxon>Pteriomorphia</taxon>
        <taxon>Mytilida</taxon>
        <taxon>Mytiloidea</taxon>
        <taxon>Mytilidae</taxon>
        <taxon>Mytilinae</taxon>
        <taxon>Mytilus</taxon>
    </lineage>
</organism>
<protein>
    <submittedName>
        <fullName evidence="11">Amt</fullName>
    </submittedName>
</protein>
<feature type="transmembrane region" description="Helical" evidence="9">
    <location>
        <begin position="248"/>
        <end position="269"/>
    </location>
</feature>
<evidence type="ECO:0000256" key="9">
    <source>
        <dbReference type="SAM" id="Phobius"/>
    </source>
</evidence>
<evidence type="ECO:0000259" key="10">
    <source>
        <dbReference type="Pfam" id="PF00909"/>
    </source>
</evidence>
<dbReference type="EMBL" id="CAJPWZ010002786">
    <property type="protein sequence ID" value="CAG2245781.1"/>
    <property type="molecule type" value="Genomic_DNA"/>
</dbReference>
<dbReference type="InterPro" id="IPR029020">
    <property type="entry name" value="Ammonium/urea_transptr"/>
</dbReference>
<dbReference type="PANTHER" id="PTHR11730:SF6">
    <property type="entry name" value="AMMONIUM TRANSPORTER"/>
    <property type="match status" value="1"/>
</dbReference>
<feature type="transmembrane region" description="Helical" evidence="9">
    <location>
        <begin position="289"/>
        <end position="316"/>
    </location>
</feature>
<comment type="caution">
    <text evidence="11">The sequence shown here is derived from an EMBL/GenBank/DDBJ whole genome shotgun (WGS) entry which is preliminary data.</text>
</comment>
<dbReference type="OrthoDB" id="5813613at2759"/>
<evidence type="ECO:0000256" key="8">
    <source>
        <dbReference type="SAM" id="MobiDB-lite"/>
    </source>
</evidence>
<proteinExistence type="inferred from homology"/>
<dbReference type="PANTHER" id="PTHR11730">
    <property type="entry name" value="AMMONIUM TRANSPORTER"/>
    <property type="match status" value="1"/>
</dbReference>
<dbReference type="GO" id="GO:0097272">
    <property type="term" value="P:ammonium homeostasis"/>
    <property type="evidence" value="ECO:0007669"/>
    <property type="project" value="TreeGrafter"/>
</dbReference>
<evidence type="ECO:0000313" key="11">
    <source>
        <dbReference type="EMBL" id="CAG2245781.1"/>
    </source>
</evidence>
<dbReference type="Pfam" id="PF00909">
    <property type="entry name" value="Ammonium_transp"/>
    <property type="match status" value="1"/>
</dbReference>
<evidence type="ECO:0000256" key="1">
    <source>
        <dbReference type="ARBA" id="ARBA00004141"/>
    </source>
</evidence>
<dbReference type="SUPFAM" id="SSF111352">
    <property type="entry name" value="Ammonium transporter"/>
    <property type="match status" value="1"/>
</dbReference>
<keyword evidence="3" id="KW-0813">Transport</keyword>